<dbReference type="InterPro" id="IPR001387">
    <property type="entry name" value="Cro/C1-type_HTH"/>
</dbReference>
<accession>A0A1N7R8G6</accession>
<dbReference type="PROSITE" id="PS50943">
    <property type="entry name" value="HTH_CROC1"/>
    <property type="match status" value="1"/>
</dbReference>
<dbReference type="GO" id="GO:0003677">
    <property type="term" value="F:DNA binding"/>
    <property type="evidence" value="ECO:0007669"/>
    <property type="project" value="UniProtKB-KW"/>
</dbReference>
<sequence length="167" mass="19516">MLESQYLKDQQLLLGRQITFLRIKAGFNNKETVGKIYTGSDKRSSIISRFEKGNNLKLVSIIRLANIFKVPVYCFFDFQRKFRVIINDRYVDDLEVRLKSTLLMVAKNMKRLRKERNWSQLDLEIETGIDRATLGLYETGSENLEFDTLVIISQGFKVEVLQLLRAD</sequence>
<dbReference type="Proteomes" id="UP000186917">
    <property type="component" value="Unassembled WGS sequence"/>
</dbReference>
<dbReference type="CDD" id="cd00093">
    <property type="entry name" value="HTH_XRE"/>
    <property type="match status" value="1"/>
</dbReference>
<protein>
    <submittedName>
        <fullName evidence="3">Helix-turn-helix</fullName>
    </submittedName>
</protein>
<dbReference type="RefSeq" id="WP_084206472.1">
    <property type="nucleotide sequence ID" value="NZ_AP017422.1"/>
</dbReference>
<keyword evidence="1" id="KW-0238">DNA-binding</keyword>
<dbReference type="InterPro" id="IPR010982">
    <property type="entry name" value="Lambda_DNA-bd_dom_sf"/>
</dbReference>
<dbReference type="EMBL" id="FTOR01000010">
    <property type="protein sequence ID" value="SIT31392.1"/>
    <property type="molecule type" value="Genomic_DNA"/>
</dbReference>
<dbReference type="Gene3D" id="1.10.260.40">
    <property type="entry name" value="lambda repressor-like DNA-binding domains"/>
    <property type="match status" value="1"/>
</dbReference>
<dbReference type="PANTHER" id="PTHR46558">
    <property type="entry name" value="TRACRIPTIONAL REGULATORY PROTEIN-RELATED-RELATED"/>
    <property type="match status" value="1"/>
</dbReference>
<reference evidence="4" key="1">
    <citation type="submission" date="2017-01" db="EMBL/GenBank/DDBJ databases">
        <authorList>
            <person name="Varghese N."/>
            <person name="Submissions S."/>
        </authorList>
    </citation>
    <scope>NUCLEOTIDE SEQUENCE [LARGE SCALE GENOMIC DNA]</scope>
    <source>
        <strain evidence="4">DSM 21054</strain>
    </source>
</reference>
<evidence type="ECO:0000313" key="4">
    <source>
        <dbReference type="Proteomes" id="UP000186917"/>
    </source>
</evidence>
<dbReference type="Pfam" id="PF01381">
    <property type="entry name" value="HTH_3"/>
    <property type="match status" value="1"/>
</dbReference>
<dbReference type="OrthoDB" id="1446321at2"/>
<evidence type="ECO:0000313" key="3">
    <source>
        <dbReference type="EMBL" id="SIT31392.1"/>
    </source>
</evidence>
<evidence type="ECO:0000259" key="2">
    <source>
        <dbReference type="PROSITE" id="PS50943"/>
    </source>
</evidence>
<dbReference type="PANTHER" id="PTHR46558:SF11">
    <property type="entry name" value="HTH-TYPE TRANSCRIPTIONAL REGULATOR XRE"/>
    <property type="match status" value="1"/>
</dbReference>
<organism evidence="3 4">
    <name type="scientific">Filimonas lacunae</name>
    <dbReference type="NCBI Taxonomy" id="477680"/>
    <lineage>
        <taxon>Bacteria</taxon>
        <taxon>Pseudomonadati</taxon>
        <taxon>Bacteroidota</taxon>
        <taxon>Chitinophagia</taxon>
        <taxon>Chitinophagales</taxon>
        <taxon>Chitinophagaceae</taxon>
        <taxon>Filimonas</taxon>
    </lineage>
</organism>
<feature type="domain" description="HTH cro/C1-type" evidence="2">
    <location>
        <begin position="109"/>
        <end position="163"/>
    </location>
</feature>
<dbReference type="SUPFAM" id="SSF47413">
    <property type="entry name" value="lambda repressor-like DNA-binding domains"/>
    <property type="match status" value="1"/>
</dbReference>
<dbReference type="SMART" id="SM00530">
    <property type="entry name" value="HTH_XRE"/>
    <property type="match status" value="1"/>
</dbReference>
<evidence type="ECO:0000256" key="1">
    <source>
        <dbReference type="ARBA" id="ARBA00023125"/>
    </source>
</evidence>
<dbReference type="AlphaFoldDB" id="A0A1N7R8G6"/>
<proteinExistence type="predicted"/>
<name>A0A1N7R8G6_9BACT</name>
<gene>
    <name evidence="3" type="ORF">SAMN05421788_110154</name>
</gene>
<keyword evidence="4" id="KW-1185">Reference proteome</keyword>